<dbReference type="Proteomes" id="UP000016540">
    <property type="component" value="Unassembled WGS sequence"/>
</dbReference>
<dbReference type="eggNOG" id="COG3187">
    <property type="taxonomic scope" value="Bacteria"/>
</dbReference>
<dbReference type="Gene3D" id="2.40.128.270">
    <property type="match status" value="1"/>
</dbReference>
<dbReference type="EMBL" id="ASAD01000007">
    <property type="protein sequence ID" value="EON93433.1"/>
    <property type="molecule type" value="Genomic_DNA"/>
</dbReference>
<sequence>MTLQNIGLTSLLGAASLLAVGCASTSSSQENVQIPAERMFCGQAAIDLDYREDSGQLILTHDGTDYTLVPSRSASGARFTGGNDADTVFWSKGNSASLTLNGTEFPECLAAGALSSPFVARGNEPFWHVTLVGRELTLSRMGEATETLYSRMVEHGATGQTLRAEREGLALTLDVAPQLCMDSMSGMPYPNQVRLTVNGDTWAGCGGDPERLLRGTEWVVEDIEGGGIIDRSRVTIQFLADNRVAGRSSCNRYMGAWNLTGEGLELGKMAGTMMACAPALMRQEERFLKVLSEVQRFRIGPHGELILSTADGDALRAFQSSGKP</sequence>
<feature type="chain" id="PRO_5004451746" description="Secreted protein containing HslJ-like protein" evidence="5">
    <location>
        <begin position="20"/>
        <end position="324"/>
    </location>
</feature>
<evidence type="ECO:0000259" key="6">
    <source>
        <dbReference type="Pfam" id="PF03724"/>
    </source>
</evidence>
<evidence type="ECO:0000256" key="4">
    <source>
        <dbReference type="ARBA" id="ARBA00023288"/>
    </source>
</evidence>
<evidence type="ECO:0000256" key="3">
    <source>
        <dbReference type="ARBA" id="ARBA00023139"/>
    </source>
</evidence>
<keyword evidence="2" id="KW-0472">Membrane</keyword>
<protein>
    <recommendedName>
        <fullName evidence="10">Secreted protein containing HslJ-like protein</fullName>
    </recommendedName>
</protein>
<evidence type="ECO:0008006" key="10">
    <source>
        <dbReference type="Google" id="ProtNLM"/>
    </source>
</evidence>
<dbReference type="Pfam" id="PF09864">
    <property type="entry name" value="MliC"/>
    <property type="match status" value="1"/>
</dbReference>
<feature type="domain" description="DUF306" evidence="6">
    <location>
        <begin position="213"/>
        <end position="318"/>
    </location>
</feature>
<proteinExistence type="predicted"/>
<dbReference type="InterPro" id="IPR038670">
    <property type="entry name" value="HslJ-like_sf"/>
</dbReference>
<evidence type="ECO:0000256" key="5">
    <source>
        <dbReference type="SAM" id="SignalP"/>
    </source>
</evidence>
<dbReference type="OrthoDB" id="5348860at2"/>
<gene>
    <name evidence="8" type="ORF">MARLIPOL_05345</name>
</gene>
<accession>R8B4B1</accession>
<dbReference type="InterPro" id="IPR005184">
    <property type="entry name" value="DUF306_Meta_HslJ"/>
</dbReference>
<evidence type="ECO:0000259" key="7">
    <source>
        <dbReference type="Pfam" id="PF09864"/>
    </source>
</evidence>
<dbReference type="InterPro" id="IPR053147">
    <property type="entry name" value="Hsp_HslJ-like"/>
</dbReference>
<feature type="signal peptide" evidence="5">
    <location>
        <begin position="1"/>
        <end position="19"/>
    </location>
</feature>
<evidence type="ECO:0000256" key="2">
    <source>
        <dbReference type="ARBA" id="ARBA00023136"/>
    </source>
</evidence>
<dbReference type="Gene3D" id="2.40.128.200">
    <property type="match status" value="1"/>
</dbReference>
<dbReference type="SUPFAM" id="SSF141488">
    <property type="entry name" value="YdhA-like"/>
    <property type="match status" value="1"/>
</dbReference>
<keyword evidence="4" id="KW-0449">Lipoprotein</keyword>
<dbReference type="AlphaFoldDB" id="R8B4B1"/>
<organism evidence="8 9">
    <name type="scientific">Marinobacter lipolyticus SM19</name>
    <dbReference type="NCBI Taxonomy" id="1318628"/>
    <lineage>
        <taxon>Bacteria</taxon>
        <taxon>Pseudomonadati</taxon>
        <taxon>Pseudomonadota</taxon>
        <taxon>Gammaproteobacteria</taxon>
        <taxon>Pseudomonadales</taxon>
        <taxon>Marinobacteraceae</taxon>
        <taxon>Marinobacter</taxon>
    </lineage>
</organism>
<feature type="domain" description="C-type lysozyme inhibitor" evidence="7">
    <location>
        <begin position="41"/>
        <end position="103"/>
    </location>
</feature>
<keyword evidence="9" id="KW-1185">Reference proteome</keyword>
<dbReference type="PANTHER" id="PTHR35535:SF1">
    <property type="entry name" value="HEAT SHOCK PROTEIN HSLJ"/>
    <property type="match status" value="1"/>
</dbReference>
<comment type="caution">
    <text evidence="8">The sequence shown here is derived from an EMBL/GenBank/DDBJ whole genome shotgun (WGS) entry which is preliminary data.</text>
</comment>
<dbReference type="InterPro" id="IPR036328">
    <property type="entry name" value="MliC_sf"/>
</dbReference>
<evidence type="ECO:0000256" key="1">
    <source>
        <dbReference type="ARBA" id="ARBA00022729"/>
    </source>
</evidence>
<dbReference type="Pfam" id="PF03724">
    <property type="entry name" value="META"/>
    <property type="match status" value="1"/>
</dbReference>
<reference evidence="8 9" key="1">
    <citation type="journal article" date="2013" name="Genome Announc.">
        <title>Draft Genome Sequence of the Moderately Halophilic Bacterium Marinobacter lipolyticus Strain SM19.</title>
        <authorList>
            <person name="Papke R.T."/>
            <person name="de la Haba R.R."/>
            <person name="Infante-Dominguez C."/>
            <person name="Perez D."/>
            <person name="Sanchez-Porro C."/>
            <person name="Lapierre P."/>
            <person name="Ventosa A."/>
        </authorList>
    </citation>
    <scope>NUCLEOTIDE SEQUENCE [LARGE SCALE GENOMIC DNA]</scope>
    <source>
        <strain evidence="8 9">SM19</strain>
    </source>
</reference>
<dbReference type="PANTHER" id="PTHR35535">
    <property type="entry name" value="HEAT SHOCK PROTEIN HSLJ"/>
    <property type="match status" value="1"/>
</dbReference>
<name>R8B4B1_9GAMM</name>
<evidence type="ECO:0000313" key="8">
    <source>
        <dbReference type="EMBL" id="EON93433.1"/>
    </source>
</evidence>
<dbReference type="InterPro" id="IPR018660">
    <property type="entry name" value="MliC"/>
</dbReference>
<dbReference type="HOGENOM" id="CLU_070029_0_0_6"/>
<dbReference type="PATRIC" id="fig|1318628.3.peg.1070"/>
<dbReference type="eggNOG" id="COG3650">
    <property type="taxonomic scope" value="Bacteria"/>
</dbReference>
<dbReference type="STRING" id="1318628.MARLIPOL_05345"/>
<keyword evidence="3" id="KW-0564">Palmitate</keyword>
<dbReference type="RefSeq" id="WP_012137068.1">
    <property type="nucleotide sequence ID" value="NZ_KE007306.1"/>
</dbReference>
<evidence type="ECO:0000313" key="9">
    <source>
        <dbReference type="Proteomes" id="UP000016540"/>
    </source>
</evidence>
<keyword evidence="1 5" id="KW-0732">Signal</keyword>